<dbReference type="Gene3D" id="3.40.50.300">
    <property type="entry name" value="P-loop containing nucleotide triphosphate hydrolases"/>
    <property type="match status" value="1"/>
</dbReference>
<dbReference type="InterPro" id="IPR011703">
    <property type="entry name" value="ATPase_AAA-3"/>
</dbReference>
<dbReference type="Proteomes" id="UP001501867">
    <property type="component" value="Unassembled WGS sequence"/>
</dbReference>
<dbReference type="PIRSF" id="PIRSF002849">
    <property type="entry name" value="AAA_ATPase_chaperone_MoxR_prd"/>
    <property type="match status" value="1"/>
</dbReference>
<evidence type="ECO:0000313" key="2">
    <source>
        <dbReference type="EMBL" id="GAA0280225.1"/>
    </source>
</evidence>
<proteinExistence type="predicted"/>
<evidence type="ECO:0000313" key="3">
    <source>
        <dbReference type="Proteomes" id="UP001501867"/>
    </source>
</evidence>
<dbReference type="InterPro" id="IPR041628">
    <property type="entry name" value="ChlI/MoxR_AAA_lid"/>
</dbReference>
<comment type="caution">
    <text evidence="2">The sequence shown here is derived from an EMBL/GenBank/DDBJ whole genome shotgun (WGS) entry which is preliminary data.</text>
</comment>
<accession>A0ABP3EYL0</accession>
<dbReference type="Gene3D" id="1.10.8.80">
    <property type="entry name" value="Magnesium chelatase subunit I, C-Terminal domain"/>
    <property type="match status" value="1"/>
</dbReference>
<dbReference type="PANTHER" id="PTHR42759">
    <property type="entry name" value="MOXR FAMILY PROTEIN"/>
    <property type="match status" value="1"/>
</dbReference>
<keyword evidence="3" id="KW-1185">Reference proteome</keyword>
<gene>
    <name evidence="2" type="ORF">GCM10010302_17510</name>
</gene>
<dbReference type="InterPro" id="IPR003593">
    <property type="entry name" value="AAA+_ATPase"/>
</dbReference>
<name>A0ABP3EYL0_9ACTN</name>
<sequence>MNVPVPAGNDAAEELRGFRGRFELVAQAVDQVLNGKRDVVRLALACLLAEGHLLIEDVPGVGKTSLARALAAAFGVSSNRIQFTPDLMPSDVTGVEVHQGGGTFVFRPGPVFAHVVICDEINRASPKAQAALLEVMQEQQVSVAGQARPVPRPFMVVATQNPIGFEGTYPLPEAQLDRFMMRLSIGRPDLEAESEILARDDRPTPGPALPEPVFDYRVLTSMVETARRVRVDPAVHRYVALLLRETRSDVHAAGIRLGASTRGGLALLRAARVHALAQGRQGVTPDDVKALVGPVLAHRLLLTDRALLDGLTGEDVLRRVLATVAVPR</sequence>
<dbReference type="Pfam" id="PF17863">
    <property type="entry name" value="AAA_lid_2"/>
    <property type="match status" value="1"/>
</dbReference>
<dbReference type="PANTHER" id="PTHR42759:SF5">
    <property type="entry name" value="METHANOL DEHYDROGENASE REGULATOR"/>
    <property type="match status" value="1"/>
</dbReference>
<evidence type="ECO:0000259" key="1">
    <source>
        <dbReference type="SMART" id="SM00382"/>
    </source>
</evidence>
<dbReference type="Pfam" id="PF07726">
    <property type="entry name" value="AAA_3"/>
    <property type="match status" value="1"/>
</dbReference>
<organism evidence="2 3">
    <name type="scientific">Streptomyces polychromogenes</name>
    <dbReference type="NCBI Taxonomy" id="67342"/>
    <lineage>
        <taxon>Bacteria</taxon>
        <taxon>Bacillati</taxon>
        <taxon>Actinomycetota</taxon>
        <taxon>Actinomycetes</taxon>
        <taxon>Kitasatosporales</taxon>
        <taxon>Streptomycetaceae</taxon>
        <taxon>Streptomyces</taxon>
    </lineage>
</organism>
<protein>
    <submittedName>
        <fullName evidence="2">MoxR family ATPase</fullName>
    </submittedName>
</protein>
<reference evidence="3" key="1">
    <citation type="journal article" date="2019" name="Int. J. Syst. Evol. Microbiol.">
        <title>The Global Catalogue of Microorganisms (GCM) 10K type strain sequencing project: providing services to taxonomists for standard genome sequencing and annotation.</title>
        <authorList>
            <consortium name="The Broad Institute Genomics Platform"/>
            <consortium name="The Broad Institute Genome Sequencing Center for Infectious Disease"/>
            <person name="Wu L."/>
            <person name="Ma J."/>
        </authorList>
    </citation>
    <scope>NUCLEOTIDE SEQUENCE [LARGE SCALE GENOMIC DNA]</scope>
    <source>
        <strain evidence="3">JCM 4505</strain>
    </source>
</reference>
<dbReference type="InterPro" id="IPR050764">
    <property type="entry name" value="CbbQ/NirQ/NorQ/GpvN"/>
</dbReference>
<dbReference type="SUPFAM" id="SSF52540">
    <property type="entry name" value="P-loop containing nucleoside triphosphate hydrolases"/>
    <property type="match status" value="1"/>
</dbReference>
<feature type="domain" description="AAA+ ATPase" evidence="1">
    <location>
        <begin position="49"/>
        <end position="189"/>
    </location>
</feature>
<dbReference type="SMART" id="SM00382">
    <property type="entry name" value="AAA"/>
    <property type="match status" value="1"/>
</dbReference>
<dbReference type="EMBL" id="BAAABV010000011">
    <property type="protein sequence ID" value="GAA0280225.1"/>
    <property type="molecule type" value="Genomic_DNA"/>
</dbReference>
<dbReference type="InterPro" id="IPR027417">
    <property type="entry name" value="P-loop_NTPase"/>
</dbReference>